<dbReference type="Pfam" id="PF00145">
    <property type="entry name" value="DNA_methylase"/>
    <property type="match status" value="1"/>
</dbReference>
<gene>
    <name evidence="8" type="ORF">EG328_001803</name>
</gene>
<dbReference type="SUPFAM" id="SSF53335">
    <property type="entry name" value="S-adenosyl-L-methionine-dependent methyltransferases"/>
    <property type="match status" value="1"/>
</dbReference>
<protein>
    <recommendedName>
        <fullName evidence="7">Helicase ATP-binding domain-containing protein</fullName>
    </recommendedName>
</protein>
<sequence length="2288" mass="257841">MSREKHGLSPTSAKASDNNVKRPKPNEAGVEQDPDLPQGAKDLNATVPFSPVVAEAEPDVFPNSKLVFKPKGTVTPPLRGNSLNLSSAPFSDIHDMFLDIIKKASLENLHEGVTDDRSGHEHKPGEPPHSGALDAMLQHFGGRSLQVATMCSGSESPILALRLIQQSLTQAGKTPFEFDHVLSAENDPFKQAYIQRNFSPPLLFQDVTKFNISLDKESGKDVLTGLTAFGSLRSLPRDVDILITGCSCKDLSNLNPNKAKNVEEREGSSKHTFDAVCRYAMHNTPRIVLFENTQSNDGNWDIMENRMSQIGYASKFVILDTKNFYIPQTRRRRYMLSLRKDLYAEDVYSMLDLWAKILTKLQHRASAPITQFLLPANDPRILTLAALDSNTKRKGFKQDAKWEGSRERHMDERAKWATGPGRPFSSLLPEHCQHKFLKSKVDRELELLDIRYLRAASTKDWDLSFKTCVINISQNVDRVDSSPLGVTGCLTPSGSFYLTDAARPLNGYEALILQGIPVDEVSFTTESNNQLHDLAGNAMTSTVVGSAVLAALLVGFRMLAPSFGGSKVSIKSKTVSTLQVDPGMLLESASDKIILDTNYRLLFEEAQETAQKCFCEGAMFVSKHKIFSCEDCGQTICGQCKGSPIHSYHSNSTSSTSRPEEFVNKWSPKFPLRVQFSDGTSPPPEQYKAFSEIFKRGMSGLTTEEWTNLLVKQTFVFDRFRRQTSWTISYRSSTARLELVLSERPEWRLFLQLPKDLASDSLLRTKLRNHYVARARVNPNGSLCIPGSDLEWEFLIPFKPVNLTMTGSHLVKSWRAEIGLENFVEERVPSQLDVQLQPTTESTTMPINMIQTVTGSYTLLPKCGTAFRSLYKRDNGNSQIGHDVFLFLDPDPVGDESKDRFVVSHDCRRIGSARDQRDVIASLDKWRPWKGVATDPISTEFAGVWQEGGNLRLEIADFKVEYRYLPPDQCQQALSLHGCTAVPSLLTASFNPRDFESHDLSTARWAQRNIQPEDKAFFEMFSSIFRGAQGLHRLSEWMDATDFIKTDECSTCSPPAPKAQWGRNSESLMTIRDDPLHASNYERLMMSRPDALTIRLGKADPPNQVVISVGLNVKRLAHEAVVHLRRINPNSKPSTRWCLQTGVIQPVAFSLPKFHHVLTGNNECDPHRPVADMNTKCELREDQLKSLTWMKEQERGQGKSFTLAHSEEAILPFVGWRLEVQAYGSVRIKGGVLADAPSYGKTVTAIALVQEEWHRQKSQDRIIGEFEKTQSGLIKTAATMIVTPGHLLQQWAEEIIRFLPKLEVEPGAVVKIRNINDLNKTSVQSLLDAKIVLVSFDLMATNGAYIKRLAHLTALNLWEGPDSGRASRYWLDLALDQLVASVESLRSSGSTSNFVEWLRKQQIANDHKFSKVDVEEIAATAQPDLDVGPDEATNLNPDIDGWKAFACPVLHMFHWNRLVIDEFALTSSKLPLLYSCLVKLDAEKRWILSGTPPLDDFHDVNLIARLIGIDLGVDSFQPGIISNEKVRSSRDQLSKVQEFQSFQEKRSLHWHIQRHQHAGKFLDLFVKQNQVDLSSIPAQTFLSPVHLGASHQAVYKEHELFFSAVTQRDRVVANSALSTLEDRLQSSQRECSGVEHALIRCSSVSSTKLDDLIVFREKQATTLEDAVRKALEGVSELSEQWRIRQEEKQKPKETKAGRENREKEEQQENEEQGAKPRKPRKPRKPPTKPSVPRKAAIPKQPVDSRSVYERWEQDKHNDPETKLTLVRLVAEVAEERRIAEEALAKQLREAEQLKEVEKAKKESKKEGENGDEQEGENEYEKEELQKNERSNKKKGNGKHSEKNEKKSVKKGGERSAPIGKNEEMVDEGVGNTVGKSDKPDNPEDDGDVEDGTAEDSQADKYLKTKVQELRALTREMEARNRSLRYIRAIKQFLADPAAAKGDIVFRCEGIQCPRRGENIPSTQVRVLSSCGHIICGVCLPDIDVQSHVCVVDGCKANFEKHQQQGIGDLGTDEGEKGFGRKLGQIVEQLNHIVDEQAILFTQDDYLAGEAKRCFEAYGIEHTALLSFIEKEDKTQSSAQRIDSGLQVATKVNEFKKKNSKFKVLIISLDSEHVTGLNLTNANHVFFLSPYHATDQFDYDAKMLQSIRRCYRTGQKKDVTIYRYVALDTIDVYILQNRERTLVKPLWEKKVELDEKPDIFDYAMSTEQPRGVLKGEESKLVKYGDRFVLAHMDWIEKRRGDIDVSKDYSSKVEKTSFYEHFDDQFEIENLLEGLEDLPDTSKEEAGGNE</sequence>
<feature type="compositionally biased region" description="Basic and acidic residues" evidence="6">
    <location>
        <begin position="1746"/>
        <end position="1761"/>
    </location>
</feature>
<feature type="compositionally biased region" description="Polar residues" evidence="6">
    <location>
        <begin position="9"/>
        <end position="18"/>
    </location>
</feature>
<dbReference type="CDD" id="cd19756">
    <property type="entry name" value="Bbox2"/>
    <property type="match status" value="1"/>
</dbReference>
<feature type="compositionally biased region" description="Basic and acidic residues" evidence="6">
    <location>
        <begin position="1838"/>
        <end position="1853"/>
    </location>
</feature>
<dbReference type="Gene3D" id="3.40.50.150">
    <property type="entry name" value="Vaccinia Virus protein VP39"/>
    <property type="match status" value="1"/>
</dbReference>
<dbReference type="SMART" id="SM00487">
    <property type="entry name" value="DEXDc"/>
    <property type="match status" value="1"/>
</dbReference>
<dbReference type="InterPro" id="IPR049730">
    <property type="entry name" value="SNF2/RAD54-like_C"/>
</dbReference>
<dbReference type="GO" id="GO:0008168">
    <property type="term" value="F:methyltransferase activity"/>
    <property type="evidence" value="ECO:0007669"/>
    <property type="project" value="UniProtKB-KW"/>
</dbReference>
<accession>A0A8H3UWW1</accession>
<keyword evidence="4" id="KW-0378">Hydrolase</keyword>
<dbReference type="GO" id="GO:0032259">
    <property type="term" value="P:methylation"/>
    <property type="evidence" value="ECO:0007669"/>
    <property type="project" value="UniProtKB-KW"/>
</dbReference>
<keyword evidence="5" id="KW-0067">ATP-binding</keyword>
<keyword evidence="2" id="KW-0808">Transferase</keyword>
<dbReference type="InterPro" id="IPR027417">
    <property type="entry name" value="P-loop_NTPase"/>
</dbReference>
<feature type="compositionally biased region" description="Basic and acidic residues" evidence="6">
    <location>
        <begin position="1788"/>
        <end position="1808"/>
    </location>
</feature>
<evidence type="ECO:0000313" key="8">
    <source>
        <dbReference type="EMBL" id="KAE9977840.1"/>
    </source>
</evidence>
<evidence type="ECO:0000256" key="3">
    <source>
        <dbReference type="ARBA" id="ARBA00022741"/>
    </source>
</evidence>
<feature type="domain" description="Helicase ATP-binding" evidence="7">
    <location>
        <begin position="1175"/>
        <end position="1529"/>
    </location>
</feature>
<organism evidence="8 9">
    <name type="scientific">Venturia inaequalis</name>
    <name type="common">Apple scab fungus</name>
    <dbReference type="NCBI Taxonomy" id="5025"/>
    <lineage>
        <taxon>Eukaryota</taxon>
        <taxon>Fungi</taxon>
        <taxon>Dikarya</taxon>
        <taxon>Ascomycota</taxon>
        <taxon>Pezizomycotina</taxon>
        <taxon>Dothideomycetes</taxon>
        <taxon>Pleosporomycetidae</taxon>
        <taxon>Venturiales</taxon>
        <taxon>Venturiaceae</taxon>
        <taxon>Venturia</taxon>
    </lineage>
</organism>
<dbReference type="CDD" id="cd18793">
    <property type="entry name" value="SF2_C_SNF"/>
    <property type="match status" value="1"/>
</dbReference>
<evidence type="ECO:0000256" key="1">
    <source>
        <dbReference type="ARBA" id="ARBA00022603"/>
    </source>
</evidence>
<dbReference type="GO" id="GO:0005634">
    <property type="term" value="C:nucleus"/>
    <property type="evidence" value="ECO:0007669"/>
    <property type="project" value="TreeGrafter"/>
</dbReference>
<reference evidence="8 9" key="1">
    <citation type="submission" date="2018-12" db="EMBL/GenBank/DDBJ databases">
        <title>Venturia inaequalis Genome Resource.</title>
        <authorList>
            <person name="Lichtner F.J."/>
        </authorList>
    </citation>
    <scope>NUCLEOTIDE SEQUENCE [LARGE SCALE GENOMIC DNA]</scope>
    <source>
        <strain evidence="8 9">120213</strain>
    </source>
</reference>
<dbReference type="EMBL" id="WNWS01000146">
    <property type="protein sequence ID" value="KAE9977840.1"/>
    <property type="molecule type" value="Genomic_DNA"/>
</dbReference>
<keyword evidence="3" id="KW-0547">Nucleotide-binding</keyword>
<feature type="region of interest" description="Disordered" evidence="6">
    <location>
        <begin position="112"/>
        <end position="131"/>
    </location>
</feature>
<evidence type="ECO:0000256" key="2">
    <source>
        <dbReference type="ARBA" id="ARBA00022679"/>
    </source>
</evidence>
<feature type="compositionally biased region" description="Acidic residues" evidence="6">
    <location>
        <begin position="1882"/>
        <end position="1893"/>
    </location>
</feature>
<dbReference type="GO" id="GO:0006281">
    <property type="term" value="P:DNA repair"/>
    <property type="evidence" value="ECO:0007669"/>
    <property type="project" value="TreeGrafter"/>
</dbReference>
<feature type="region of interest" description="Disordered" evidence="6">
    <location>
        <begin position="1788"/>
        <end position="1901"/>
    </location>
</feature>
<dbReference type="GO" id="GO:0008094">
    <property type="term" value="F:ATP-dependent activity, acting on DNA"/>
    <property type="evidence" value="ECO:0007669"/>
    <property type="project" value="TreeGrafter"/>
</dbReference>
<dbReference type="InterPro" id="IPR000330">
    <property type="entry name" value="SNF2_N"/>
</dbReference>
<evidence type="ECO:0000256" key="5">
    <source>
        <dbReference type="ARBA" id="ARBA00022840"/>
    </source>
</evidence>
<dbReference type="SUPFAM" id="SSF52540">
    <property type="entry name" value="P-loop containing nucleoside triphosphate hydrolases"/>
    <property type="match status" value="2"/>
</dbReference>
<feature type="region of interest" description="Disordered" evidence="6">
    <location>
        <begin position="1682"/>
        <end position="1764"/>
    </location>
</feature>
<feature type="compositionally biased region" description="Acidic residues" evidence="6">
    <location>
        <begin position="1809"/>
        <end position="1821"/>
    </location>
</feature>
<comment type="caution">
    <text evidence="8">The sequence shown here is derived from an EMBL/GenBank/DDBJ whole genome shotgun (WGS) entry which is preliminary data.</text>
</comment>
<dbReference type="Proteomes" id="UP000447873">
    <property type="component" value="Unassembled WGS sequence"/>
</dbReference>
<dbReference type="Pfam" id="PF00176">
    <property type="entry name" value="SNF2-rel_dom"/>
    <property type="match status" value="1"/>
</dbReference>
<proteinExistence type="predicted"/>
<dbReference type="InterPro" id="IPR029063">
    <property type="entry name" value="SAM-dependent_MTases_sf"/>
</dbReference>
<dbReference type="GO" id="GO:0016787">
    <property type="term" value="F:hydrolase activity"/>
    <property type="evidence" value="ECO:0007669"/>
    <property type="project" value="UniProtKB-KW"/>
</dbReference>
<dbReference type="Gene3D" id="3.40.50.300">
    <property type="entry name" value="P-loop containing nucleotide triphosphate hydrolases"/>
    <property type="match status" value="2"/>
</dbReference>
<keyword evidence="1" id="KW-0489">Methyltransferase</keyword>
<dbReference type="PANTHER" id="PTHR45626:SF26">
    <property type="entry name" value="FAMILY HELICASE, PUTATIVE (AFU_ORTHOLOGUE AFUA_2G09120)-RELATED"/>
    <property type="match status" value="1"/>
</dbReference>
<feature type="compositionally biased region" description="Basic and acidic residues" evidence="6">
    <location>
        <begin position="1682"/>
        <end position="1706"/>
    </location>
</feature>
<name>A0A8H3UWW1_VENIN</name>
<dbReference type="GO" id="GO:0005524">
    <property type="term" value="F:ATP binding"/>
    <property type="evidence" value="ECO:0007669"/>
    <property type="project" value="UniProtKB-KW"/>
</dbReference>
<evidence type="ECO:0000313" key="9">
    <source>
        <dbReference type="Proteomes" id="UP000447873"/>
    </source>
</evidence>
<dbReference type="InterPro" id="IPR014001">
    <property type="entry name" value="Helicase_ATP-bd"/>
</dbReference>
<dbReference type="PANTHER" id="PTHR45626">
    <property type="entry name" value="TRANSCRIPTION TERMINATION FACTOR 2-RELATED"/>
    <property type="match status" value="1"/>
</dbReference>
<evidence type="ECO:0000256" key="6">
    <source>
        <dbReference type="SAM" id="MobiDB-lite"/>
    </source>
</evidence>
<feature type="region of interest" description="Disordered" evidence="6">
    <location>
        <begin position="1"/>
        <end position="44"/>
    </location>
</feature>
<feature type="compositionally biased region" description="Basic residues" evidence="6">
    <location>
        <begin position="1715"/>
        <end position="1726"/>
    </location>
</feature>
<dbReference type="InterPro" id="IPR001525">
    <property type="entry name" value="C5_MeTfrase"/>
</dbReference>
<dbReference type="InterPro" id="IPR050628">
    <property type="entry name" value="SNF2_RAD54_helicase_TF"/>
</dbReference>
<evidence type="ECO:0000256" key="4">
    <source>
        <dbReference type="ARBA" id="ARBA00022801"/>
    </source>
</evidence>
<feature type="compositionally biased region" description="Basic and acidic residues" evidence="6">
    <location>
        <begin position="112"/>
        <end position="126"/>
    </location>
</feature>
<evidence type="ECO:0000259" key="7">
    <source>
        <dbReference type="SMART" id="SM00487"/>
    </source>
</evidence>